<protein>
    <recommendedName>
        <fullName evidence="3">Dynactin subunit 6</fullName>
    </recommendedName>
</protein>
<comment type="subcellular location">
    <subcellularLocation>
        <location evidence="1">Cytoplasm</location>
        <location evidence="1">Cytoskeleton</location>
    </subcellularLocation>
</comment>
<dbReference type="PANTHER" id="PTHR13072:SF0">
    <property type="entry name" value="DYNACTIN SUBUNIT 6"/>
    <property type="match status" value="1"/>
</dbReference>
<comment type="caution">
    <text evidence="7">The sequence shown here is derived from an EMBL/GenBank/DDBJ whole genome shotgun (WGS) entry which is preliminary data.</text>
</comment>
<evidence type="ECO:0000256" key="1">
    <source>
        <dbReference type="ARBA" id="ARBA00004245"/>
    </source>
</evidence>
<dbReference type="SUPFAM" id="SSF51161">
    <property type="entry name" value="Trimeric LpxA-like enzymes"/>
    <property type="match status" value="1"/>
</dbReference>
<dbReference type="PANTHER" id="PTHR13072">
    <property type="entry name" value="DYNACTIN 6"/>
    <property type="match status" value="1"/>
</dbReference>
<comment type="similarity">
    <text evidence="2">Belongs to the dynactin subunits 5/6 family. Dynactin subunit 6 subfamily.</text>
</comment>
<dbReference type="OrthoDB" id="2355at2759"/>
<dbReference type="InterPro" id="IPR027777">
    <property type="entry name" value="DCTN6"/>
</dbReference>
<dbReference type="Proteomes" id="UP000807353">
    <property type="component" value="Unassembled WGS sequence"/>
</dbReference>
<evidence type="ECO:0000256" key="4">
    <source>
        <dbReference type="ARBA" id="ARBA00022490"/>
    </source>
</evidence>
<dbReference type="AlphaFoldDB" id="A0A9P5YG79"/>
<dbReference type="Gene3D" id="2.160.10.10">
    <property type="entry name" value="Hexapeptide repeat proteins"/>
    <property type="match status" value="1"/>
</dbReference>
<dbReference type="GO" id="GO:0005869">
    <property type="term" value="C:dynactin complex"/>
    <property type="evidence" value="ECO:0007669"/>
    <property type="project" value="InterPro"/>
</dbReference>
<reference evidence="7" key="1">
    <citation type="submission" date="2020-11" db="EMBL/GenBank/DDBJ databases">
        <authorList>
            <consortium name="DOE Joint Genome Institute"/>
            <person name="Ahrendt S."/>
            <person name="Riley R."/>
            <person name="Andreopoulos W."/>
            <person name="Labutti K."/>
            <person name="Pangilinan J."/>
            <person name="Ruiz-Duenas F.J."/>
            <person name="Barrasa J.M."/>
            <person name="Sanchez-Garcia M."/>
            <person name="Camarero S."/>
            <person name="Miyauchi S."/>
            <person name="Serrano A."/>
            <person name="Linde D."/>
            <person name="Babiker R."/>
            <person name="Drula E."/>
            <person name="Ayuso-Fernandez I."/>
            <person name="Pacheco R."/>
            <person name="Padilla G."/>
            <person name="Ferreira P."/>
            <person name="Barriuso J."/>
            <person name="Kellner H."/>
            <person name="Castanera R."/>
            <person name="Alfaro M."/>
            <person name="Ramirez L."/>
            <person name="Pisabarro A.G."/>
            <person name="Kuo A."/>
            <person name="Tritt A."/>
            <person name="Lipzen A."/>
            <person name="He G."/>
            <person name="Yan M."/>
            <person name="Ng V."/>
            <person name="Cullen D."/>
            <person name="Martin F."/>
            <person name="Rosso M.-N."/>
            <person name="Henrissat B."/>
            <person name="Hibbett D."/>
            <person name="Martinez A.T."/>
            <person name="Grigoriev I.V."/>
        </authorList>
    </citation>
    <scope>NUCLEOTIDE SEQUENCE</scope>
    <source>
        <strain evidence="7">CBS 247.69</strain>
    </source>
</reference>
<evidence type="ECO:0000256" key="6">
    <source>
        <dbReference type="ARBA" id="ARBA00034687"/>
    </source>
</evidence>
<gene>
    <name evidence="7" type="ORF">BDZ94DRAFT_376873</name>
</gene>
<sequence>MTDFFEDRQAVTNTTRSGVHEYIYYPGLGTVLPQQITYALNMAPIRDKYTIHSKSIVCQDVELKGDITIGSGTIVHPKATIFAIAGPIVIGSGCIIEEGAIIVNRRKEVMRIGDDNLFEIGCRVESPTVGNFNTVSTRARVHHTVRIGSYCVIGTGCLLVPTEDEVLDDYSVTYGPAAERRIWSGRGKVQEADLRRKHAEYLRDMLPKFNRLRRGDGT</sequence>
<organism evidence="7 8">
    <name type="scientific">Collybia nuda</name>
    <dbReference type="NCBI Taxonomy" id="64659"/>
    <lineage>
        <taxon>Eukaryota</taxon>
        <taxon>Fungi</taxon>
        <taxon>Dikarya</taxon>
        <taxon>Basidiomycota</taxon>
        <taxon>Agaricomycotina</taxon>
        <taxon>Agaricomycetes</taxon>
        <taxon>Agaricomycetidae</taxon>
        <taxon>Agaricales</taxon>
        <taxon>Tricholomatineae</taxon>
        <taxon>Clitocybaceae</taxon>
        <taxon>Collybia</taxon>
    </lineage>
</organism>
<evidence type="ECO:0000313" key="8">
    <source>
        <dbReference type="Proteomes" id="UP000807353"/>
    </source>
</evidence>
<comment type="function">
    <text evidence="6">Part of the dynactin complex that activates the molecular motor dynein for ultra-processive transport along microtubules.</text>
</comment>
<dbReference type="EMBL" id="MU150230">
    <property type="protein sequence ID" value="KAF9469368.1"/>
    <property type="molecule type" value="Genomic_DNA"/>
</dbReference>
<evidence type="ECO:0000256" key="2">
    <source>
        <dbReference type="ARBA" id="ARBA00007719"/>
    </source>
</evidence>
<keyword evidence="8" id="KW-1185">Reference proteome</keyword>
<name>A0A9P5YG79_9AGAR</name>
<evidence type="ECO:0000256" key="3">
    <source>
        <dbReference type="ARBA" id="ARBA00016573"/>
    </source>
</evidence>
<dbReference type="GO" id="GO:0070840">
    <property type="term" value="F:dynein complex binding"/>
    <property type="evidence" value="ECO:0007669"/>
    <property type="project" value="TreeGrafter"/>
</dbReference>
<dbReference type="CDD" id="cd04646">
    <property type="entry name" value="LbH_Dynactin_6"/>
    <property type="match status" value="1"/>
</dbReference>
<evidence type="ECO:0000256" key="5">
    <source>
        <dbReference type="ARBA" id="ARBA00023212"/>
    </source>
</evidence>
<dbReference type="InterPro" id="IPR011004">
    <property type="entry name" value="Trimer_LpxA-like_sf"/>
</dbReference>
<dbReference type="GO" id="GO:0007052">
    <property type="term" value="P:mitotic spindle organization"/>
    <property type="evidence" value="ECO:0007669"/>
    <property type="project" value="TreeGrafter"/>
</dbReference>
<proteinExistence type="inferred from homology"/>
<keyword evidence="4" id="KW-0963">Cytoplasm</keyword>
<keyword evidence="5" id="KW-0206">Cytoskeleton</keyword>
<accession>A0A9P5YG79</accession>
<evidence type="ECO:0000313" key="7">
    <source>
        <dbReference type="EMBL" id="KAF9469368.1"/>
    </source>
</evidence>